<dbReference type="EMBL" id="MCIF01000002">
    <property type="protein sequence ID" value="RAQ97553.1"/>
    <property type="molecule type" value="Genomic_DNA"/>
</dbReference>
<keyword evidence="3" id="KW-1185">Reference proteome</keyword>
<sequence>MQELVERRPPTWRPGRAALAGLLATGVYSLVMALDQRLSGNHFSDVRFIEGLLGGGTRQPDGRRLLAWGLHLLNGVLLGEIYAALVRPRLPGPIWLKGLLFGEGFLASVWWLTPLADRVHPLIRRGQLPRLATWSSFGQNLLRHLAFGLTLALFYGDERELPPRP</sequence>
<evidence type="ECO:0000313" key="3">
    <source>
        <dbReference type="Proteomes" id="UP000248706"/>
    </source>
</evidence>
<proteinExistence type="predicted"/>
<gene>
    <name evidence="2" type="ORF">A4R35_18595</name>
</gene>
<evidence type="ECO:0000256" key="1">
    <source>
        <dbReference type="SAM" id="Phobius"/>
    </source>
</evidence>
<feature type="transmembrane region" description="Helical" evidence="1">
    <location>
        <begin position="94"/>
        <end position="112"/>
    </location>
</feature>
<dbReference type="Proteomes" id="UP000248706">
    <property type="component" value="Unassembled WGS sequence"/>
</dbReference>
<name>A0A328VPE7_9CHLR</name>
<dbReference type="AlphaFoldDB" id="A0A328VPE7"/>
<reference evidence="2 3" key="1">
    <citation type="submission" date="2016-08" db="EMBL/GenBank/DDBJ databases">
        <title>Analysis of Carbohydrate Active Enzymes in Thermogemmatispora T81 Reveals Carbohydrate Degradation Ability.</title>
        <authorList>
            <person name="Tomazini A."/>
            <person name="Lal S."/>
            <person name="Stott M."/>
            <person name="Henrissat B."/>
            <person name="Polikarpov I."/>
            <person name="Sparling R."/>
            <person name="Levin D.B."/>
        </authorList>
    </citation>
    <scope>NUCLEOTIDE SEQUENCE [LARGE SCALE GENOMIC DNA]</scope>
    <source>
        <strain evidence="2 3">T81</strain>
    </source>
</reference>
<keyword evidence="1" id="KW-0812">Transmembrane</keyword>
<keyword evidence="1" id="KW-1133">Transmembrane helix</keyword>
<keyword evidence="1" id="KW-0472">Membrane</keyword>
<evidence type="ECO:0008006" key="4">
    <source>
        <dbReference type="Google" id="ProtNLM"/>
    </source>
</evidence>
<protein>
    <recommendedName>
        <fullName evidence="4">DUF2938 domain-containing protein</fullName>
    </recommendedName>
</protein>
<feature type="transmembrane region" description="Helical" evidence="1">
    <location>
        <begin position="65"/>
        <end position="85"/>
    </location>
</feature>
<dbReference type="RefSeq" id="WP_112432028.1">
    <property type="nucleotide sequence ID" value="NZ_MCIF01000002.1"/>
</dbReference>
<dbReference type="OrthoDB" id="5243794at2"/>
<comment type="caution">
    <text evidence="2">The sequence shown here is derived from an EMBL/GenBank/DDBJ whole genome shotgun (WGS) entry which is preliminary data.</text>
</comment>
<accession>A0A328VPE7</accession>
<organism evidence="2 3">
    <name type="scientific">Thermogemmatispora tikiterensis</name>
    <dbReference type="NCBI Taxonomy" id="1825093"/>
    <lineage>
        <taxon>Bacteria</taxon>
        <taxon>Bacillati</taxon>
        <taxon>Chloroflexota</taxon>
        <taxon>Ktedonobacteria</taxon>
        <taxon>Thermogemmatisporales</taxon>
        <taxon>Thermogemmatisporaceae</taxon>
        <taxon>Thermogemmatispora</taxon>
    </lineage>
</organism>
<evidence type="ECO:0000313" key="2">
    <source>
        <dbReference type="EMBL" id="RAQ97553.1"/>
    </source>
</evidence>